<sequence>MHCKRDTCCILIFRIVVVVVVVAAAAAAAEVVVVVVVITFIFRVNLLFYEPVWKTQKSKMIACRLSGKHYKRAQFVENRLVLSFLHGGGEQNNNVLATSKSGCFFFLNGGVSRDTIYVDGPNRCYSYQASIRSATNHTLQEQHQRASLIRAKYP</sequence>
<keyword evidence="1" id="KW-0812">Transmembrane</keyword>
<evidence type="ECO:0008006" key="4">
    <source>
        <dbReference type="Google" id="ProtNLM"/>
    </source>
</evidence>
<keyword evidence="1" id="KW-0472">Membrane</keyword>
<organism evidence="2 3">
    <name type="scientific">Elysia marginata</name>
    <dbReference type="NCBI Taxonomy" id="1093978"/>
    <lineage>
        <taxon>Eukaryota</taxon>
        <taxon>Metazoa</taxon>
        <taxon>Spiralia</taxon>
        <taxon>Lophotrochozoa</taxon>
        <taxon>Mollusca</taxon>
        <taxon>Gastropoda</taxon>
        <taxon>Heterobranchia</taxon>
        <taxon>Euthyneura</taxon>
        <taxon>Panpulmonata</taxon>
        <taxon>Sacoglossa</taxon>
        <taxon>Placobranchoidea</taxon>
        <taxon>Plakobranchidae</taxon>
        <taxon>Elysia</taxon>
    </lineage>
</organism>
<name>A0AAV4GV35_9GAST</name>
<evidence type="ECO:0000313" key="2">
    <source>
        <dbReference type="EMBL" id="GFR89124.1"/>
    </source>
</evidence>
<keyword evidence="3" id="KW-1185">Reference proteome</keyword>
<evidence type="ECO:0000313" key="3">
    <source>
        <dbReference type="Proteomes" id="UP000762676"/>
    </source>
</evidence>
<accession>A0AAV4GV35</accession>
<protein>
    <recommendedName>
        <fullName evidence="4">Secreted protein</fullName>
    </recommendedName>
</protein>
<gene>
    <name evidence="2" type="ORF">ElyMa_000786400</name>
</gene>
<evidence type="ECO:0000256" key="1">
    <source>
        <dbReference type="SAM" id="Phobius"/>
    </source>
</evidence>
<keyword evidence="1" id="KW-1133">Transmembrane helix</keyword>
<reference evidence="2 3" key="1">
    <citation type="journal article" date="2021" name="Elife">
        <title>Chloroplast acquisition without the gene transfer in kleptoplastic sea slugs, Plakobranchus ocellatus.</title>
        <authorList>
            <person name="Maeda T."/>
            <person name="Takahashi S."/>
            <person name="Yoshida T."/>
            <person name="Shimamura S."/>
            <person name="Takaki Y."/>
            <person name="Nagai Y."/>
            <person name="Toyoda A."/>
            <person name="Suzuki Y."/>
            <person name="Arimoto A."/>
            <person name="Ishii H."/>
            <person name="Satoh N."/>
            <person name="Nishiyama T."/>
            <person name="Hasebe M."/>
            <person name="Maruyama T."/>
            <person name="Minagawa J."/>
            <person name="Obokata J."/>
            <person name="Shigenobu S."/>
        </authorList>
    </citation>
    <scope>NUCLEOTIDE SEQUENCE [LARGE SCALE GENOMIC DNA]</scope>
</reference>
<comment type="caution">
    <text evidence="2">The sequence shown here is derived from an EMBL/GenBank/DDBJ whole genome shotgun (WGS) entry which is preliminary data.</text>
</comment>
<dbReference type="EMBL" id="BMAT01001612">
    <property type="protein sequence ID" value="GFR89124.1"/>
    <property type="molecule type" value="Genomic_DNA"/>
</dbReference>
<feature type="transmembrane region" description="Helical" evidence="1">
    <location>
        <begin position="31"/>
        <end position="49"/>
    </location>
</feature>
<dbReference type="AlphaFoldDB" id="A0AAV4GV35"/>
<dbReference type="Proteomes" id="UP000762676">
    <property type="component" value="Unassembled WGS sequence"/>
</dbReference>
<proteinExistence type="predicted"/>
<feature type="transmembrane region" description="Helical" evidence="1">
    <location>
        <begin position="7"/>
        <end position="25"/>
    </location>
</feature>